<comment type="caution">
    <text evidence="3">The sequence shown here is derived from an EMBL/GenBank/DDBJ whole genome shotgun (WGS) entry which is preliminary data.</text>
</comment>
<dbReference type="Proteomes" id="UP000176544">
    <property type="component" value="Unassembled WGS sequence"/>
</dbReference>
<name>A0A1G1Z8D7_9BACT</name>
<evidence type="ECO:0000313" key="3">
    <source>
        <dbReference type="EMBL" id="OGY60901.1"/>
    </source>
</evidence>
<dbReference type="EMBL" id="MHJA01000021">
    <property type="protein sequence ID" value="OGY60901.1"/>
    <property type="molecule type" value="Genomic_DNA"/>
</dbReference>
<dbReference type="InterPro" id="IPR011856">
    <property type="entry name" value="tRNA_endonuc-like_dom_sf"/>
</dbReference>
<organism evidence="3 4">
    <name type="scientific">Candidatus Colwellbacteria bacterium RIFCSPLOWO2_02_FULL_45_11</name>
    <dbReference type="NCBI Taxonomy" id="1797692"/>
    <lineage>
        <taxon>Bacteria</taxon>
        <taxon>Candidatus Colwelliibacteriota</taxon>
    </lineage>
</organism>
<dbReference type="STRING" id="1797692.A3I33_02160"/>
<accession>A0A1G1Z8D7</accession>
<evidence type="ECO:0000256" key="1">
    <source>
        <dbReference type="ARBA" id="ARBA00006738"/>
    </source>
</evidence>
<dbReference type="InterPro" id="IPR011335">
    <property type="entry name" value="Restrct_endonuc-II-like"/>
</dbReference>
<dbReference type="HAMAP" id="MF_00048">
    <property type="entry name" value="UPF0102"/>
    <property type="match status" value="1"/>
</dbReference>
<protein>
    <recommendedName>
        <fullName evidence="2">UPF0102 protein A3I33_02160</fullName>
    </recommendedName>
</protein>
<dbReference type="Gene3D" id="3.40.1350.10">
    <property type="match status" value="1"/>
</dbReference>
<dbReference type="InterPro" id="IPR003509">
    <property type="entry name" value="UPF0102_YraN-like"/>
</dbReference>
<dbReference type="GO" id="GO:0003676">
    <property type="term" value="F:nucleic acid binding"/>
    <property type="evidence" value="ECO:0007669"/>
    <property type="project" value="InterPro"/>
</dbReference>
<reference evidence="3 4" key="1">
    <citation type="journal article" date="2016" name="Nat. Commun.">
        <title>Thousands of microbial genomes shed light on interconnected biogeochemical processes in an aquifer system.</title>
        <authorList>
            <person name="Anantharaman K."/>
            <person name="Brown C.T."/>
            <person name="Hug L.A."/>
            <person name="Sharon I."/>
            <person name="Castelle C.J."/>
            <person name="Probst A.J."/>
            <person name="Thomas B.C."/>
            <person name="Singh A."/>
            <person name="Wilkins M.J."/>
            <person name="Karaoz U."/>
            <person name="Brodie E.L."/>
            <person name="Williams K.H."/>
            <person name="Hubbard S.S."/>
            <person name="Banfield J.F."/>
        </authorList>
    </citation>
    <scope>NUCLEOTIDE SEQUENCE [LARGE SCALE GENOMIC DNA]</scope>
</reference>
<dbReference type="Pfam" id="PF02021">
    <property type="entry name" value="UPF0102"/>
    <property type="match status" value="1"/>
</dbReference>
<evidence type="ECO:0000256" key="2">
    <source>
        <dbReference type="HAMAP-Rule" id="MF_00048"/>
    </source>
</evidence>
<dbReference type="PANTHER" id="PTHR34039:SF1">
    <property type="entry name" value="UPF0102 PROTEIN YRAN"/>
    <property type="match status" value="1"/>
</dbReference>
<evidence type="ECO:0000313" key="4">
    <source>
        <dbReference type="Proteomes" id="UP000176544"/>
    </source>
</evidence>
<dbReference type="AlphaFoldDB" id="A0A1G1Z8D7"/>
<dbReference type="PANTHER" id="PTHR34039">
    <property type="entry name" value="UPF0102 PROTEIN YRAN"/>
    <property type="match status" value="1"/>
</dbReference>
<dbReference type="SUPFAM" id="SSF52980">
    <property type="entry name" value="Restriction endonuclease-like"/>
    <property type="match status" value="1"/>
</dbReference>
<dbReference type="CDD" id="cd20736">
    <property type="entry name" value="PoNe_Nuclease"/>
    <property type="match status" value="1"/>
</dbReference>
<comment type="similarity">
    <text evidence="1 2">Belongs to the UPF0102 family.</text>
</comment>
<sequence length="120" mass="13924">MTRQSETGKLGEDIAVRFLKKNRYRIVERNYREKWGEIDIIAVSPQKVLVFVEVKAITGPDPYVEPEEHLTRSKLARLQRTAELYANSQEGKLIKRGWRIDLLAITISGENAEVKHYENI</sequence>
<gene>
    <name evidence="3" type="ORF">A3I33_02160</name>
</gene>
<proteinExistence type="inferred from homology"/>